<organism evidence="2 3">
    <name type="scientific">Lacibacter cauensis</name>
    <dbReference type="NCBI Taxonomy" id="510947"/>
    <lineage>
        <taxon>Bacteria</taxon>
        <taxon>Pseudomonadati</taxon>
        <taxon>Bacteroidota</taxon>
        <taxon>Chitinophagia</taxon>
        <taxon>Chitinophagales</taxon>
        <taxon>Chitinophagaceae</taxon>
        <taxon>Lacibacter</taxon>
    </lineage>
</organism>
<feature type="domain" description="YdhG-like" evidence="1">
    <location>
        <begin position="26"/>
        <end position="121"/>
    </location>
</feature>
<accession>A0A562SG28</accession>
<proteinExistence type="predicted"/>
<dbReference type="InterPro" id="IPR014922">
    <property type="entry name" value="YdhG-like"/>
</dbReference>
<evidence type="ECO:0000313" key="2">
    <source>
        <dbReference type="EMBL" id="TWI80242.1"/>
    </source>
</evidence>
<keyword evidence="3" id="KW-1185">Reference proteome</keyword>
<sequence>MATKKTKPTDEELVADWMQKLEHPLKAEIDAVRAIIKASNSNIKERIKWNAPSYYSTEDIVTFNHRATQHVHLIFHHPTIVQIKSALLEGDYKDRRMLYLPDMKAIKANKKELQRIVNESVQLIDQL</sequence>
<name>A0A562SG28_9BACT</name>
<dbReference type="Pfam" id="PF08818">
    <property type="entry name" value="DUF1801"/>
    <property type="match status" value="1"/>
</dbReference>
<dbReference type="SUPFAM" id="SSF159888">
    <property type="entry name" value="YdhG-like"/>
    <property type="match status" value="1"/>
</dbReference>
<evidence type="ECO:0000313" key="3">
    <source>
        <dbReference type="Proteomes" id="UP000316167"/>
    </source>
</evidence>
<dbReference type="EMBL" id="VLLE01000005">
    <property type="protein sequence ID" value="TWI80242.1"/>
    <property type="molecule type" value="Genomic_DNA"/>
</dbReference>
<dbReference type="Proteomes" id="UP000316167">
    <property type="component" value="Unassembled WGS sequence"/>
</dbReference>
<dbReference type="AlphaFoldDB" id="A0A562SG28"/>
<comment type="caution">
    <text evidence="2">The sequence shown here is derived from an EMBL/GenBank/DDBJ whole genome shotgun (WGS) entry which is preliminary data.</text>
</comment>
<dbReference type="Gene3D" id="3.90.1150.200">
    <property type="match status" value="1"/>
</dbReference>
<reference evidence="2 3" key="1">
    <citation type="journal article" date="2015" name="Stand. Genomic Sci.">
        <title>Genomic Encyclopedia of Bacterial and Archaeal Type Strains, Phase III: the genomes of soil and plant-associated and newly described type strains.</title>
        <authorList>
            <person name="Whitman W.B."/>
            <person name="Woyke T."/>
            <person name="Klenk H.P."/>
            <person name="Zhou Y."/>
            <person name="Lilburn T.G."/>
            <person name="Beck B.J."/>
            <person name="De Vos P."/>
            <person name="Vandamme P."/>
            <person name="Eisen J.A."/>
            <person name="Garrity G."/>
            <person name="Hugenholtz P."/>
            <person name="Kyrpides N.C."/>
        </authorList>
    </citation>
    <scope>NUCLEOTIDE SEQUENCE [LARGE SCALE GENOMIC DNA]</scope>
    <source>
        <strain evidence="2 3">CGMCC 1.7271</strain>
    </source>
</reference>
<protein>
    <submittedName>
        <fullName evidence="2">Uncharacterized protein DUF1801</fullName>
    </submittedName>
</protein>
<dbReference type="RefSeq" id="WP_144887082.1">
    <property type="nucleotide sequence ID" value="NZ_VLLE01000005.1"/>
</dbReference>
<evidence type="ECO:0000259" key="1">
    <source>
        <dbReference type="Pfam" id="PF08818"/>
    </source>
</evidence>
<dbReference type="OrthoDB" id="9811812at2"/>
<gene>
    <name evidence="2" type="ORF">IQ13_2914</name>
</gene>